<dbReference type="SUPFAM" id="SSF51197">
    <property type="entry name" value="Clavaminate synthase-like"/>
    <property type="match status" value="1"/>
</dbReference>
<sequence>MLCIPQYFTHTRSTPFWNKDTAPKPLFTHHNTKDGVYGRLSVMQGAVKYFGFPNGEATEPDMQIIITAGTFGISPPQKWHRIELLTDDTYFNIDFFADPQVQLEGSGLGTVVNTHKD</sequence>
<organism evidence="2 3">
    <name type="scientific">Rahnella victoriana</name>
    <dbReference type="NCBI Taxonomy" id="1510570"/>
    <lineage>
        <taxon>Bacteria</taxon>
        <taxon>Pseudomonadati</taxon>
        <taxon>Pseudomonadota</taxon>
        <taxon>Gammaproteobacteria</taxon>
        <taxon>Enterobacterales</taxon>
        <taxon>Yersiniaceae</taxon>
        <taxon>Rahnella</taxon>
    </lineage>
</organism>
<accession>A0ABS0DXY2</accession>
<proteinExistence type="predicted"/>
<dbReference type="InterPro" id="IPR014510">
    <property type="entry name" value="Tellurite-R_YeaR"/>
</dbReference>
<dbReference type="RefSeq" id="WP_195818236.1">
    <property type="nucleotide sequence ID" value="NZ_JADOBH010000010.1"/>
</dbReference>
<dbReference type="Pfam" id="PF09313">
    <property type="entry name" value="TehB-like"/>
    <property type="match status" value="1"/>
</dbReference>
<feature type="domain" description="TehB/YeaR-like" evidence="1">
    <location>
        <begin position="12"/>
        <end position="93"/>
    </location>
</feature>
<evidence type="ECO:0000313" key="3">
    <source>
        <dbReference type="Proteomes" id="UP000600307"/>
    </source>
</evidence>
<evidence type="ECO:0000313" key="2">
    <source>
        <dbReference type="EMBL" id="MBF7958756.1"/>
    </source>
</evidence>
<dbReference type="PIRSF" id="PIRSF020632">
    <property type="entry name" value="YeaR"/>
    <property type="match status" value="1"/>
</dbReference>
<protein>
    <submittedName>
        <fullName evidence="2">DUF1971 domain-containing protein</fullName>
    </submittedName>
</protein>
<gene>
    <name evidence="2" type="ORF">IV431_24720</name>
</gene>
<name>A0ABS0DXY2_9GAMM</name>
<keyword evidence="3" id="KW-1185">Reference proteome</keyword>
<evidence type="ECO:0000259" key="1">
    <source>
        <dbReference type="Pfam" id="PF09313"/>
    </source>
</evidence>
<comment type="caution">
    <text evidence="2">The sequence shown here is derived from an EMBL/GenBank/DDBJ whole genome shotgun (WGS) entry which is preliminary data.</text>
</comment>
<dbReference type="EMBL" id="JADOBH010000010">
    <property type="protein sequence ID" value="MBF7958756.1"/>
    <property type="molecule type" value="Genomic_DNA"/>
</dbReference>
<dbReference type="Gene3D" id="2.60.120.10">
    <property type="entry name" value="Jelly Rolls"/>
    <property type="match status" value="1"/>
</dbReference>
<reference evidence="2 3" key="1">
    <citation type="submission" date="2020-11" db="EMBL/GenBank/DDBJ databases">
        <title>Taxonomic investigation of Rahnella spp.</title>
        <authorList>
            <person name="Lee S.D."/>
        </authorList>
    </citation>
    <scope>NUCLEOTIDE SEQUENCE [LARGE SCALE GENOMIC DNA]</scope>
    <source>
        <strain evidence="2 3">SAP-10</strain>
    </source>
</reference>
<dbReference type="InterPro" id="IPR015392">
    <property type="entry name" value="TehB/YeaR-like_dom"/>
</dbReference>
<dbReference type="InterPro" id="IPR014710">
    <property type="entry name" value="RmlC-like_jellyroll"/>
</dbReference>
<dbReference type="Proteomes" id="UP000600307">
    <property type="component" value="Unassembled WGS sequence"/>
</dbReference>